<dbReference type="InterPro" id="IPR013132">
    <property type="entry name" value="PseI/NeuA/B-like_N"/>
</dbReference>
<gene>
    <name evidence="2" type="ORF">AEA09_18245</name>
</gene>
<dbReference type="InterPro" id="IPR051690">
    <property type="entry name" value="PseI-like"/>
</dbReference>
<name>A0ABR5JWY4_9BACI</name>
<dbReference type="NCBIfam" id="TIGR03569">
    <property type="entry name" value="NeuB_NnaB"/>
    <property type="match status" value="1"/>
</dbReference>
<organism evidence="2 3">
    <name type="scientific">Lysinibacillus contaminans</name>
    <dbReference type="NCBI Taxonomy" id="1293441"/>
    <lineage>
        <taxon>Bacteria</taxon>
        <taxon>Bacillati</taxon>
        <taxon>Bacillota</taxon>
        <taxon>Bacilli</taxon>
        <taxon>Bacillales</taxon>
        <taxon>Bacillaceae</taxon>
        <taxon>Lysinibacillus</taxon>
    </lineage>
</organism>
<accession>A0ABR5JWY4</accession>
<evidence type="ECO:0000313" key="3">
    <source>
        <dbReference type="Proteomes" id="UP000050668"/>
    </source>
</evidence>
<dbReference type="EMBL" id="LGRV01000007">
    <property type="protein sequence ID" value="KOS66675.1"/>
    <property type="molecule type" value="Genomic_DNA"/>
</dbReference>
<evidence type="ECO:0000313" key="2">
    <source>
        <dbReference type="EMBL" id="KOS66675.1"/>
    </source>
</evidence>
<dbReference type="CDD" id="cd11615">
    <property type="entry name" value="SAF_NeuB_like"/>
    <property type="match status" value="1"/>
</dbReference>
<dbReference type="PANTHER" id="PTHR42966:SF1">
    <property type="entry name" value="SIALIC ACID SYNTHASE"/>
    <property type="match status" value="1"/>
</dbReference>
<dbReference type="InterPro" id="IPR036732">
    <property type="entry name" value="AFP_Neu5c_C_sf"/>
</dbReference>
<dbReference type="Pfam" id="PF03102">
    <property type="entry name" value="NeuB"/>
    <property type="match status" value="1"/>
</dbReference>
<sequence>MDTYIIAEAGVNHNGDISTAKKLIDIAKNTGANAVKFQTYISEEVISTYAPKAEYQISNTGNDESQLEMVKKLELTFEDFKELKMYCEVKNIEFLSTPFDLPSVDFLLKELQLKTIKIPSGEITNAPYLLKIAQYKPKIILSTGMSTLADIQEALSVIAFGLLGLDKPSIENFKIAFNSIEGQRMLKKYVTLLHCTTEYPAPIEDVNLRAMETMVNAFHLPVGYSDHTEGNTVSIAAVAKGATIIEKHITYDKTANGPDHKASSEPEEFSQLVCAIRLVEKAMGHGIKIPSPSEVKNIPIARKSIVAKILIEKGASLTEENITIKRPGSGISPMHYWEVQKFKAGKNFDKDEEIHLQ</sequence>
<feature type="domain" description="AFP-like" evidence="1">
    <location>
        <begin position="304"/>
        <end position="357"/>
    </location>
</feature>
<dbReference type="SUPFAM" id="SSF51269">
    <property type="entry name" value="AFP III-like domain"/>
    <property type="match status" value="1"/>
</dbReference>
<protein>
    <recommendedName>
        <fullName evidence="1">AFP-like domain-containing protein</fullName>
    </recommendedName>
</protein>
<dbReference type="PANTHER" id="PTHR42966">
    <property type="entry name" value="N-ACETYLNEURAMINATE SYNTHASE"/>
    <property type="match status" value="1"/>
</dbReference>
<dbReference type="Proteomes" id="UP000050668">
    <property type="component" value="Unassembled WGS sequence"/>
</dbReference>
<dbReference type="InterPro" id="IPR006190">
    <property type="entry name" value="SAF_AFP_Neu5Ac"/>
</dbReference>
<reference evidence="3" key="1">
    <citation type="submission" date="2015-07" db="EMBL/GenBank/DDBJ databases">
        <title>Fjat-14205 dsm 2895.</title>
        <authorList>
            <person name="Liu B."/>
            <person name="Wang J."/>
            <person name="Zhu Y."/>
            <person name="Liu G."/>
            <person name="Chen Q."/>
            <person name="Chen Z."/>
            <person name="Lan J."/>
            <person name="Che J."/>
            <person name="Ge C."/>
            <person name="Shi H."/>
            <person name="Pan Z."/>
            <person name="Liu X."/>
        </authorList>
    </citation>
    <scope>NUCLEOTIDE SEQUENCE [LARGE SCALE GENOMIC DNA]</scope>
    <source>
        <strain evidence="3">DSM 25560</strain>
    </source>
</reference>
<dbReference type="Gene3D" id="3.90.1210.10">
    <property type="entry name" value="Antifreeze-like/N-acetylneuraminic acid synthase C-terminal domain"/>
    <property type="match status" value="1"/>
</dbReference>
<dbReference type="InterPro" id="IPR013785">
    <property type="entry name" value="Aldolase_TIM"/>
</dbReference>
<dbReference type="InterPro" id="IPR020007">
    <property type="entry name" value="NeuB/NeuA"/>
</dbReference>
<comment type="caution">
    <text evidence="2">The sequence shown here is derived from an EMBL/GenBank/DDBJ whole genome shotgun (WGS) entry which is preliminary data.</text>
</comment>
<dbReference type="PROSITE" id="PS50844">
    <property type="entry name" value="AFP_LIKE"/>
    <property type="match status" value="1"/>
</dbReference>
<dbReference type="InterPro" id="IPR057736">
    <property type="entry name" value="SAF_PseI/NeuA/NeuB"/>
</dbReference>
<proteinExistence type="predicted"/>
<dbReference type="Gene3D" id="3.20.20.70">
    <property type="entry name" value="Aldolase class I"/>
    <property type="match status" value="1"/>
</dbReference>
<dbReference type="SUPFAM" id="SSF51569">
    <property type="entry name" value="Aldolase"/>
    <property type="match status" value="1"/>
</dbReference>
<keyword evidence="3" id="KW-1185">Reference proteome</keyword>
<evidence type="ECO:0000259" key="1">
    <source>
        <dbReference type="PROSITE" id="PS50844"/>
    </source>
</evidence>
<dbReference type="RefSeq" id="WP_053585374.1">
    <property type="nucleotide sequence ID" value="NZ_LGRV01000007.1"/>
</dbReference>